<dbReference type="Proteomes" id="UP000679992">
    <property type="component" value="Unassembled WGS sequence"/>
</dbReference>
<evidence type="ECO:0000313" key="1">
    <source>
        <dbReference type="EMBL" id="GIP51820.1"/>
    </source>
</evidence>
<keyword evidence="2" id="KW-1185">Reference proteome</keyword>
<comment type="caution">
    <text evidence="1">The sequence shown here is derived from an EMBL/GenBank/DDBJ whole genome shotgun (WGS) entry which is preliminary data.</text>
</comment>
<proteinExistence type="predicted"/>
<evidence type="ECO:0000313" key="2">
    <source>
        <dbReference type="Proteomes" id="UP000679992"/>
    </source>
</evidence>
<dbReference type="RefSeq" id="WP_213653892.1">
    <property type="nucleotide sequence ID" value="NZ_BOSL01000002.1"/>
</dbReference>
<gene>
    <name evidence="1" type="ORF">J42TS3_08550</name>
</gene>
<organism evidence="1 2">
    <name type="scientific">Paenibacillus vini</name>
    <dbReference type="NCBI Taxonomy" id="1476024"/>
    <lineage>
        <taxon>Bacteria</taxon>
        <taxon>Bacillati</taxon>
        <taxon>Bacillota</taxon>
        <taxon>Bacilli</taxon>
        <taxon>Bacillales</taxon>
        <taxon>Paenibacillaceae</taxon>
        <taxon>Paenibacillus</taxon>
    </lineage>
</organism>
<name>A0ABQ4M8S5_9BACL</name>
<sequence length="276" mass="31889">MIKQLKSKFPAWTNDQQQGKYDLCLSNDLDSLLSCLYLKHVKGYEINYFYDFTALYNANNTGKPLIGVDMALERGKVWDNHITKLSRSDKVNPDSANVNAVTGISRDNYYTKYCGSTLLQIISFYNIPLPLSREGKIILLAIDSTFLGYFHNDFRAINRNWLEQLELYELLHMLDSGIHKSEFYRVKQQYNLDAPIKVNENGILETEIDLAAMQGFFDFPLSLSAEKFNQTYTFNQTSKFEMDRNKEFSKHNINGLFSIALTHKNKFKYTSGIKAV</sequence>
<protein>
    <submittedName>
        <fullName evidence="1">Uncharacterized protein</fullName>
    </submittedName>
</protein>
<reference evidence="1 2" key="1">
    <citation type="submission" date="2021-03" db="EMBL/GenBank/DDBJ databases">
        <title>Antimicrobial resistance genes in bacteria isolated from Japanese honey, and their potential for conferring macrolide and lincosamide resistance in the American foulbrood pathogen Paenibacillus larvae.</title>
        <authorList>
            <person name="Okamoto M."/>
            <person name="Kumagai M."/>
            <person name="Kanamori H."/>
            <person name="Takamatsu D."/>
        </authorList>
    </citation>
    <scope>NUCLEOTIDE SEQUENCE [LARGE SCALE GENOMIC DNA]</scope>
    <source>
        <strain evidence="1 2">J42TS3</strain>
    </source>
</reference>
<accession>A0ABQ4M8S5</accession>
<dbReference type="EMBL" id="BOSL01000002">
    <property type="protein sequence ID" value="GIP51820.1"/>
    <property type="molecule type" value="Genomic_DNA"/>
</dbReference>